<dbReference type="OrthoDB" id="7477016at2"/>
<keyword evidence="3" id="KW-1185">Reference proteome</keyword>
<evidence type="ECO:0000313" key="3">
    <source>
        <dbReference type="Proteomes" id="UP000193017"/>
    </source>
</evidence>
<dbReference type="Pfam" id="PF13467">
    <property type="entry name" value="RHH_4"/>
    <property type="match status" value="1"/>
</dbReference>
<dbReference type="InterPro" id="IPR027373">
    <property type="entry name" value="RHH_dom"/>
</dbReference>
<gene>
    <name evidence="2" type="ORF">B0A89_09845</name>
</gene>
<accession>A0A1W6CYE1</accession>
<feature type="domain" description="Ribbon-helix-helix" evidence="1">
    <location>
        <begin position="5"/>
        <end position="67"/>
    </location>
</feature>
<sequence>MSAPAKRSVSIRGHLTSVTLEDAFWQGLGAQAEALGLTRAALIARIDAGRPPGVGLATAIRLFVLDRLAPPRPACAPRLEGGPADS</sequence>
<dbReference type="Gene3D" id="1.10.3990.20">
    <property type="entry name" value="protein bp1543"/>
    <property type="match status" value="1"/>
</dbReference>
<proteinExistence type="predicted"/>
<dbReference type="KEGG" id="pcon:B0A89_09845"/>
<evidence type="ECO:0000259" key="1">
    <source>
        <dbReference type="Pfam" id="PF13467"/>
    </source>
</evidence>
<reference evidence="2 3" key="1">
    <citation type="submission" date="2017-03" db="EMBL/GenBank/DDBJ databases">
        <title>Genome sequence of Paracoccus contaminans isolated from a water microcosm.</title>
        <authorList>
            <person name="Aurass P."/>
            <person name="Karste S."/>
            <person name="Trost E."/>
            <person name="Glaeser S.P."/>
            <person name="Kaempfer P."/>
            <person name="Flieger A."/>
        </authorList>
    </citation>
    <scope>NUCLEOTIDE SEQUENCE [LARGE SCALE GENOMIC DNA]</scope>
    <source>
        <strain evidence="3">RKI 16-01929T\LMG 29738T\CCM 8701T\CIP 111112T</strain>
    </source>
</reference>
<protein>
    <recommendedName>
        <fullName evidence="1">Ribbon-helix-helix domain-containing protein</fullName>
    </recommendedName>
</protein>
<dbReference type="Proteomes" id="UP000193017">
    <property type="component" value="Chromosome"/>
</dbReference>
<dbReference type="AlphaFoldDB" id="A0A1W6CYE1"/>
<dbReference type="EMBL" id="CP020612">
    <property type="protein sequence ID" value="ARJ69881.1"/>
    <property type="molecule type" value="Genomic_DNA"/>
</dbReference>
<dbReference type="STRING" id="1945662.B0A89_09845"/>
<dbReference type="RefSeq" id="WP_085378000.1">
    <property type="nucleotide sequence ID" value="NZ_CP020612.1"/>
</dbReference>
<organism evidence="2 3">
    <name type="scientific">Paracoccus contaminans</name>
    <dbReference type="NCBI Taxonomy" id="1945662"/>
    <lineage>
        <taxon>Bacteria</taxon>
        <taxon>Pseudomonadati</taxon>
        <taxon>Pseudomonadota</taxon>
        <taxon>Alphaproteobacteria</taxon>
        <taxon>Rhodobacterales</taxon>
        <taxon>Paracoccaceae</taxon>
        <taxon>Paracoccus</taxon>
    </lineage>
</organism>
<evidence type="ECO:0000313" key="2">
    <source>
        <dbReference type="EMBL" id="ARJ69881.1"/>
    </source>
</evidence>
<name>A0A1W6CYE1_9RHOB</name>
<dbReference type="InterPro" id="IPR038268">
    <property type="entry name" value="RHH_sf"/>
</dbReference>